<feature type="signal peptide" evidence="1">
    <location>
        <begin position="1"/>
        <end position="29"/>
    </location>
</feature>
<dbReference type="AlphaFoldDB" id="K6VAE1"/>
<gene>
    <name evidence="2" type="ORF">AUCHE_21_00290</name>
</gene>
<reference evidence="2 3" key="1">
    <citation type="submission" date="2012-08" db="EMBL/GenBank/DDBJ databases">
        <title>Whole genome shotgun sequence of Austwickia chelonae NBRC 105200.</title>
        <authorList>
            <person name="Yoshida I."/>
            <person name="Hosoyama A."/>
            <person name="Tsuchikane K."/>
            <person name="Katsumata H."/>
            <person name="Ando Y."/>
            <person name="Ohji S."/>
            <person name="Hamada M."/>
            <person name="Tamura T."/>
            <person name="Yamazoe A."/>
            <person name="Yamazaki S."/>
            <person name="Fujita N."/>
        </authorList>
    </citation>
    <scope>NUCLEOTIDE SEQUENCE [LARGE SCALE GENOMIC DNA]</scope>
    <source>
        <strain evidence="2 3">NBRC 105200</strain>
    </source>
</reference>
<sequence>MKIRTACKRVLTLAAVGALAVSLTPAAHATSGSGFEGHFTGNGSMSRGEIRKHVQVNAKKYGSREFGVLALAFDKEFLAKAGAAQQEVFTRKCLDNEACASVLGHPSLPIKDDAVKKFHTAATNFCAKKVNSPTPEVTFKKYAFKETGTGFVSEKTGPTQSNTTGQDRSLELKNPETYTKNNTVGWGIEAKDVDKNDKVKKALPKTFTQSIGSNVEVTRTITAKPGENYRLDKGHQEVKGIASATFQSGTHRLCNNLKAEDNEFSYGHSTTEKVHQVDASGKILREITPTR</sequence>
<feature type="chain" id="PRO_5003897823" evidence="1">
    <location>
        <begin position="30"/>
        <end position="291"/>
    </location>
</feature>
<dbReference type="EMBL" id="BAGZ01000021">
    <property type="protein sequence ID" value="GAB79203.1"/>
    <property type="molecule type" value="Genomic_DNA"/>
</dbReference>
<keyword evidence="3" id="KW-1185">Reference proteome</keyword>
<keyword evidence="1" id="KW-0732">Signal</keyword>
<evidence type="ECO:0000313" key="2">
    <source>
        <dbReference type="EMBL" id="GAB79203.1"/>
    </source>
</evidence>
<dbReference type="Proteomes" id="UP000008495">
    <property type="component" value="Unassembled WGS sequence"/>
</dbReference>
<comment type="caution">
    <text evidence="2">The sequence shown here is derived from an EMBL/GenBank/DDBJ whole genome shotgun (WGS) entry which is preliminary data.</text>
</comment>
<evidence type="ECO:0000313" key="3">
    <source>
        <dbReference type="Proteomes" id="UP000008495"/>
    </source>
</evidence>
<accession>K6VAE1</accession>
<organism evidence="2 3">
    <name type="scientific">Austwickia chelonae NBRC 105200</name>
    <dbReference type="NCBI Taxonomy" id="1184607"/>
    <lineage>
        <taxon>Bacteria</taxon>
        <taxon>Bacillati</taxon>
        <taxon>Actinomycetota</taxon>
        <taxon>Actinomycetes</taxon>
        <taxon>Micrococcales</taxon>
        <taxon>Dermatophilaceae</taxon>
        <taxon>Austwickia</taxon>
    </lineage>
</organism>
<evidence type="ECO:0000256" key="1">
    <source>
        <dbReference type="SAM" id="SignalP"/>
    </source>
</evidence>
<proteinExistence type="predicted"/>
<protein>
    <submittedName>
        <fullName evidence="2">Uncharacterized protein</fullName>
    </submittedName>
</protein>
<dbReference type="RefSeq" id="WP_006503960.1">
    <property type="nucleotide sequence ID" value="NZ_BAGZ01000021.1"/>
</dbReference>
<name>K6VAE1_9MICO</name>